<feature type="domain" description="HFX-2341-like N-terminal" evidence="2">
    <location>
        <begin position="7"/>
        <end position="126"/>
    </location>
</feature>
<sequence>MMKYPQRVHIIPIGDDDVDRIVIPAEIGKADRIYFITKKGKNLFADLVKNSKNEILAKRIVKKEDLIEIRCNIFDFTELLQIFAKIIRKERVEMKNKVYFSLSTGGNLLSAAGMLSCILFDAEPYFLIKDFKKDKIPANPEILPFPKYNIINPEKSLIKFLLSMKEEMKTNKTESISKRQCLTLMEQLHPDEVFSNTPGDYNKLKFRYLDKLEERKYIEIEKKPRGKIKISLEGEFALNIFSIYYGLSEIN</sequence>
<dbReference type="InterPro" id="IPR046260">
    <property type="entry name" value="HFX_2341-like_N"/>
</dbReference>
<comment type="caution">
    <text evidence="4">The sequence shown here is derived from an EMBL/GenBank/DDBJ whole genome shotgun (WGS) entry which is preliminary data.</text>
</comment>
<keyword evidence="1" id="KW-1133">Transmembrane helix</keyword>
<accession>A0A0F9NPK9</accession>
<evidence type="ECO:0000256" key="1">
    <source>
        <dbReference type="SAM" id="Phobius"/>
    </source>
</evidence>
<dbReference type="AlphaFoldDB" id="A0A0F9NPK9"/>
<evidence type="ECO:0000259" key="2">
    <source>
        <dbReference type="Pfam" id="PF19810"/>
    </source>
</evidence>
<proteinExistence type="predicted"/>
<feature type="domain" description="DUF6293" evidence="3">
    <location>
        <begin position="145"/>
        <end position="240"/>
    </location>
</feature>
<dbReference type="InterPro" id="IPR054162">
    <property type="entry name" value="DUF6293_C"/>
</dbReference>
<reference evidence="4" key="1">
    <citation type="journal article" date="2015" name="Nature">
        <title>Complex archaea that bridge the gap between prokaryotes and eukaryotes.</title>
        <authorList>
            <person name="Spang A."/>
            <person name="Saw J.H."/>
            <person name="Jorgensen S.L."/>
            <person name="Zaremba-Niedzwiedzka K."/>
            <person name="Martijn J."/>
            <person name="Lind A.E."/>
            <person name="van Eijk R."/>
            <person name="Schleper C."/>
            <person name="Guy L."/>
            <person name="Ettema T.J."/>
        </authorList>
    </citation>
    <scope>NUCLEOTIDE SEQUENCE</scope>
</reference>
<dbReference type="EMBL" id="LAZR01003148">
    <property type="protein sequence ID" value="KKN21430.1"/>
    <property type="molecule type" value="Genomic_DNA"/>
</dbReference>
<dbReference type="Pfam" id="PF22665">
    <property type="entry name" value="WHD_DUF6293"/>
    <property type="match status" value="1"/>
</dbReference>
<name>A0A0F9NPK9_9ZZZZ</name>
<evidence type="ECO:0000313" key="4">
    <source>
        <dbReference type="EMBL" id="KKN21430.1"/>
    </source>
</evidence>
<feature type="transmembrane region" description="Helical" evidence="1">
    <location>
        <begin position="98"/>
        <end position="122"/>
    </location>
</feature>
<keyword evidence="1" id="KW-0472">Membrane</keyword>
<keyword evidence="1" id="KW-0812">Transmembrane</keyword>
<dbReference type="Pfam" id="PF19810">
    <property type="entry name" value="HFX_2341_N"/>
    <property type="match status" value="1"/>
</dbReference>
<evidence type="ECO:0000259" key="3">
    <source>
        <dbReference type="Pfam" id="PF22665"/>
    </source>
</evidence>
<protein>
    <submittedName>
        <fullName evidence="4">Uncharacterized protein</fullName>
    </submittedName>
</protein>
<gene>
    <name evidence="4" type="ORF">LCGC14_0925510</name>
</gene>
<organism evidence="4">
    <name type="scientific">marine sediment metagenome</name>
    <dbReference type="NCBI Taxonomy" id="412755"/>
    <lineage>
        <taxon>unclassified sequences</taxon>
        <taxon>metagenomes</taxon>
        <taxon>ecological metagenomes</taxon>
    </lineage>
</organism>